<dbReference type="PANTHER" id="PTHR21456:SF1">
    <property type="entry name" value="C2 NT-TYPE DOMAIN-CONTAINING PROTEIN"/>
    <property type="match status" value="1"/>
</dbReference>
<dbReference type="Proteomes" id="UP000694255">
    <property type="component" value="Unassembled WGS sequence"/>
</dbReference>
<feature type="compositionally biased region" description="Gly residues" evidence="1">
    <location>
        <begin position="453"/>
        <end position="470"/>
    </location>
</feature>
<sequence>MPMFISSNKPKFSFDLTINELTNIPEISGSCFIELQIRDAKRKIPHLSRSTISKQRSTIKKTDDASVSTSMNGSTSSTSSTANNNSSSIHDTSIANTSSSGNISSTTSRKKLHNFKCIFNYKLSCNLKFGVKKKKNLIANKYLLLKIFYVSEIERHSHHHHHQSNSENGSSTGSSKTHTQITELGRLDINLAEYLNFDEPVTTKYLLNESKVNSILSLTIDLNELPPTFDFHTSLQIKDNISSTTPVSSTRTKRSNTSSLSRTGNTTTPTTTTALKRNTFNIPQFERKHVFGGITNVFGQNGTFSQQQQQQQPLSNGSGGSGVVSPPASPSLRPAAASSTAYSPISSRASIDEQIAAPSNRLPQVNTDIAMDGVPVVTTAPVKQQIMVDPLISHLYCKVLESNWDPELSKLLEYTPEQCINDIFESNTNPNGINQKLKAHYDEYVKTGNDGRLAGGSGSGSVSGGGPVGGGDDDDENTRELNGLISELKYRTDLKSWKLTRIPS</sequence>
<dbReference type="RefSeq" id="XP_049263155.1">
    <property type="nucleotide sequence ID" value="XM_049407416.1"/>
</dbReference>
<evidence type="ECO:0000313" key="4">
    <source>
        <dbReference type="Proteomes" id="UP000694255"/>
    </source>
</evidence>
<gene>
    <name evidence="3" type="ORF">J8A68_003548</name>
</gene>
<feature type="compositionally biased region" description="Low complexity" evidence="1">
    <location>
        <begin position="66"/>
        <end position="107"/>
    </location>
</feature>
<name>A0A8J5QH33_9ASCO</name>
<dbReference type="EMBL" id="JAGSYN010000158">
    <property type="protein sequence ID" value="KAG7662922.1"/>
    <property type="molecule type" value="Genomic_DNA"/>
</dbReference>
<evidence type="ECO:0000256" key="1">
    <source>
        <dbReference type="SAM" id="MobiDB-lite"/>
    </source>
</evidence>
<accession>A0A8J5QH33</accession>
<feature type="compositionally biased region" description="Low complexity" evidence="1">
    <location>
        <begin position="255"/>
        <end position="273"/>
    </location>
</feature>
<feature type="compositionally biased region" description="Low complexity" evidence="1">
    <location>
        <begin position="304"/>
        <end position="316"/>
    </location>
</feature>
<dbReference type="InterPro" id="IPR019448">
    <property type="entry name" value="NT-C2"/>
</dbReference>
<evidence type="ECO:0000259" key="2">
    <source>
        <dbReference type="PROSITE" id="PS51840"/>
    </source>
</evidence>
<comment type="caution">
    <text evidence="3">The sequence shown here is derived from an EMBL/GenBank/DDBJ whole genome shotgun (WGS) entry which is preliminary data.</text>
</comment>
<proteinExistence type="predicted"/>
<keyword evidence="4" id="KW-1185">Reference proteome</keyword>
<feature type="region of interest" description="Disordered" evidence="1">
    <location>
        <begin position="158"/>
        <end position="179"/>
    </location>
</feature>
<feature type="compositionally biased region" description="Low complexity" evidence="1">
    <location>
        <begin position="165"/>
        <end position="175"/>
    </location>
</feature>
<feature type="region of interest" description="Disordered" evidence="1">
    <location>
        <begin position="450"/>
        <end position="480"/>
    </location>
</feature>
<reference evidence="3 4" key="1">
    <citation type="journal article" date="2021" name="DNA Res.">
        <title>Genome analysis of Candida subhashii reveals its hybrid nature and dual mitochondrial genome conformations.</title>
        <authorList>
            <person name="Mixao V."/>
            <person name="Hegedusova E."/>
            <person name="Saus E."/>
            <person name="Pryszcz L.P."/>
            <person name="Cillingova A."/>
            <person name="Nosek J."/>
            <person name="Gabaldon T."/>
        </authorList>
    </citation>
    <scope>NUCLEOTIDE SEQUENCE [LARGE SCALE GENOMIC DNA]</scope>
    <source>
        <strain evidence="3 4">CBS 10753</strain>
    </source>
</reference>
<dbReference type="PROSITE" id="PS51840">
    <property type="entry name" value="C2_NT"/>
    <property type="match status" value="1"/>
</dbReference>
<feature type="domain" description="C2 NT-type" evidence="2">
    <location>
        <begin position="2"/>
        <end position="224"/>
    </location>
</feature>
<dbReference type="AlphaFoldDB" id="A0A8J5QH33"/>
<dbReference type="PANTHER" id="PTHR21456">
    <property type="entry name" value="FAMILY WITH SEQUENCE SIMILARITY 102"/>
    <property type="match status" value="1"/>
</dbReference>
<dbReference type="OrthoDB" id="3365224at2759"/>
<organism evidence="3 4">
    <name type="scientific">[Candida] subhashii</name>
    <dbReference type="NCBI Taxonomy" id="561895"/>
    <lineage>
        <taxon>Eukaryota</taxon>
        <taxon>Fungi</taxon>
        <taxon>Dikarya</taxon>
        <taxon>Ascomycota</taxon>
        <taxon>Saccharomycotina</taxon>
        <taxon>Pichiomycetes</taxon>
        <taxon>Debaryomycetaceae</taxon>
        <taxon>Spathaspora</taxon>
    </lineage>
</organism>
<dbReference type="InterPro" id="IPR039931">
    <property type="entry name" value="EEIG1/2-like"/>
</dbReference>
<protein>
    <recommendedName>
        <fullName evidence="2">C2 NT-type domain-containing protein</fullName>
    </recommendedName>
</protein>
<dbReference type="GeneID" id="73470348"/>
<feature type="region of interest" description="Disordered" evidence="1">
    <location>
        <begin position="304"/>
        <end position="344"/>
    </location>
</feature>
<evidence type="ECO:0000313" key="3">
    <source>
        <dbReference type="EMBL" id="KAG7662922.1"/>
    </source>
</evidence>
<feature type="region of interest" description="Disordered" evidence="1">
    <location>
        <begin position="242"/>
        <end position="279"/>
    </location>
</feature>
<feature type="compositionally biased region" description="Low complexity" evidence="1">
    <location>
        <begin position="323"/>
        <end position="341"/>
    </location>
</feature>
<dbReference type="Pfam" id="PF10358">
    <property type="entry name" value="NT-C2"/>
    <property type="match status" value="1"/>
</dbReference>
<feature type="region of interest" description="Disordered" evidence="1">
    <location>
        <begin position="48"/>
        <end position="107"/>
    </location>
</feature>